<reference evidence="8 9" key="1">
    <citation type="journal article" date="2023" name="BMC Biol.">
        <title>The compact genome of the sponge Oopsacas minuta (Hexactinellida) is lacking key metazoan core genes.</title>
        <authorList>
            <person name="Santini S."/>
            <person name="Schenkelaars Q."/>
            <person name="Jourda C."/>
            <person name="Duchesne M."/>
            <person name="Belahbib H."/>
            <person name="Rocher C."/>
            <person name="Selva M."/>
            <person name="Riesgo A."/>
            <person name="Vervoort M."/>
            <person name="Leys S.P."/>
            <person name="Kodjabachian L."/>
            <person name="Le Bivic A."/>
            <person name="Borchiellini C."/>
            <person name="Claverie J.M."/>
            <person name="Renard E."/>
        </authorList>
    </citation>
    <scope>NUCLEOTIDE SEQUENCE [LARGE SCALE GENOMIC DNA]</scope>
    <source>
        <strain evidence="8">SPO-2</strain>
    </source>
</reference>
<dbReference type="PANTHER" id="PTHR12968:SF2">
    <property type="entry name" value="B9 DOMAIN-CONTAINING PROTEIN 2"/>
    <property type="match status" value="1"/>
</dbReference>
<keyword evidence="5" id="KW-0966">Cell projection</keyword>
<comment type="caution">
    <text evidence="8">The sequence shown here is derived from an EMBL/GenBank/DDBJ whole genome shotgun (WGS) entry which is preliminary data.</text>
</comment>
<dbReference type="PROSITE" id="PS51381">
    <property type="entry name" value="C2_B9"/>
    <property type="match status" value="1"/>
</dbReference>
<gene>
    <name evidence="8" type="ORF">LOD99_4549</name>
</gene>
<evidence type="ECO:0000256" key="5">
    <source>
        <dbReference type="ARBA" id="ARBA00023273"/>
    </source>
</evidence>
<dbReference type="InterPro" id="IPR010796">
    <property type="entry name" value="C2_B9-type_dom"/>
</dbReference>
<evidence type="ECO:0000313" key="8">
    <source>
        <dbReference type="EMBL" id="KAI6652004.1"/>
    </source>
</evidence>
<evidence type="ECO:0000256" key="2">
    <source>
        <dbReference type="ARBA" id="ARBA00022490"/>
    </source>
</evidence>
<evidence type="ECO:0000256" key="4">
    <source>
        <dbReference type="ARBA" id="ARBA00023212"/>
    </source>
</evidence>
<dbReference type="EMBL" id="JAKMXF010000300">
    <property type="protein sequence ID" value="KAI6652004.1"/>
    <property type="molecule type" value="Genomic_DNA"/>
</dbReference>
<protein>
    <recommendedName>
        <fullName evidence="7">B9 domain-containing protein 2</fullName>
    </recommendedName>
</protein>
<comment type="similarity">
    <text evidence="6">Belongs to the B9D family.</text>
</comment>
<keyword evidence="2" id="KW-0963">Cytoplasm</keyword>
<sequence>MAELHIIGEIVSGVGFSSPNLFCSWKLSYGNAWKELGGDTEGQTHVDIPSDYTTAIFSHPIHVHLATRDVQGWPRILFRVYRESIFGQSELCGYGVTYIPSTPGMHELSCHVWKPVGTLLHQVLEFFLGGSPELVDDDVILSGTNRQRICTTTSGKLKLRINVITRNFDKFNVDI</sequence>
<keyword evidence="9" id="KW-1185">Reference proteome</keyword>
<keyword evidence="3" id="KW-0970">Cilium biogenesis/degradation</keyword>
<dbReference type="Pfam" id="PF07162">
    <property type="entry name" value="B9-C2"/>
    <property type="match status" value="1"/>
</dbReference>
<dbReference type="GO" id="GO:0060271">
    <property type="term" value="P:cilium assembly"/>
    <property type="evidence" value="ECO:0007669"/>
    <property type="project" value="TreeGrafter"/>
</dbReference>
<proteinExistence type="inferred from homology"/>
<comment type="subcellular location">
    <subcellularLocation>
        <location evidence="1">Cytoplasm</location>
        <location evidence="1">Cytoskeleton</location>
        <location evidence="1">Cilium basal body</location>
    </subcellularLocation>
</comment>
<dbReference type="Proteomes" id="UP001165289">
    <property type="component" value="Unassembled WGS sequence"/>
</dbReference>
<dbReference type="GO" id="GO:0036038">
    <property type="term" value="C:MKS complex"/>
    <property type="evidence" value="ECO:0007669"/>
    <property type="project" value="TreeGrafter"/>
</dbReference>
<organism evidence="8 9">
    <name type="scientific">Oopsacas minuta</name>
    <dbReference type="NCBI Taxonomy" id="111878"/>
    <lineage>
        <taxon>Eukaryota</taxon>
        <taxon>Metazoa</taxon>
        <taxon>Porifera</taxon>
        <taxon>Hexactinellida</taxon>
        <taxon>Hexasterophora</taxon>
        <taxon>Lyssacinosida</taxon>
        <taxon>Leucopsacidae</taxon>
        <taxon>Oopsacas</taxon>
    </lineage>
</organism>
<accession>A0AAV7JT12</accession>
<evidence type="ECO:0000256" key="6">
    <source>
        <dbReference type="ARBA" id="ARBA00038411"/>
    </source>
</evidence>
<keyword evidence="4" id="KW-0206">Cytoskeleton</keyword>
<dbReference type="AlphaFoldDB" id="A0AAV7JT12"/>
<evidence type="ECO:0000256" key="1">
    <source>
        <dbReference type="ARBA" id="ARBA00004120"/>
    </source>
</evidence>
<name>A0AAV7JT12_9METZ</name>
<evidence type="ECO:0000256" key="3">
    <source>
        <dbReference type="ARBA" id="ARBA00022794"/>
    </source>
</evidence>
<evidence type="ECO:0000313" key="9">
    <source>
        <dbReference type="Proteomes" id="UP001165289"/>
    </source>
</evidence>
<dbReference type="PANTHER" id="PTHR12968">
    <property type="entry name" value="B9 DOMAIN-CONTAINING"/>
    <property type="match status" value="1"/>
</dbReference>
<evidence type="ECO:0000256" key="7">
    <source>
        <dbReference type="ARBA" id="ARBA00039272"/>
    </source>
</evidence>